<dbReference type="EMBL" id="RJJQ01000001">
    <property type="protein sequence ID" value="RNI25330.1"/>
    <property type="molecule type" value="Genomic_DNA"/>
</dbReference>
<comment type="caution">
    <text evidence="1">The sequence shown here is derived from an EMBL/GenBank/DDBJ whole genome shotgun (WGS) entry which is preliminary data.</text>
</comment>
<gene>
    <name evidence="1" type="ORF">EFY87_01480</name>
</gene>
<keyword evidence="2" id="KW-1185">Reference proteome</keyword>
<evidence type="ECO:0000313" key="2">
    <source>
        <dbReference type="Proteomes" id="UP000271678"/>
    </source>
</evidence>
<dbReference type="AlphaFoldDB" id="A0A3M9MID1"/>
<sequence>MHYLDFVVDGTSLRERMRVSEGFVTAFSREWRLRSASESADELLGQRPTEGLSAGRTALYICADCGDLGCGALTASLHVSDAEIS</sequence>
<organism evidence="1 2">
    <name type="scientific">Flexivirga caeni</name>
    <dbReference type="NCBI Taxonomy" id="2294115"/>
    <lineage>
        <taxon>Bacteria</taxon>
        <taxon>Bacillati</taxon>
        <taxon>Actinomycetota</taxon>
        <taxon>Actinomycetes</taxon>
        <taxon>Micrococcales</taxon>
        <taxon>Dermacoccaceae</taxon>
        <taxon>Flexivirga</taxon>
    </lineage>
</organism>
<accession>A0A3M9MID1</accession>
<proteinExistence type="predicted"/>
<name>A0A3M9MID1_9MICO</name>
<dbReference type="Proteomes" id="UP000271678">
    <property type="component" value="Unassembled WGS sequence"/>
</dbReference>
<protein>
    <submittedName>
        <fullName evidence="1">Uncharacterized protein</fullName>
    </submittedName>
</protein>
<reference evidence="1 2" key="1">
    <citation type="submission" date="2018-11" db="EMBL/GenBank/DDBJ databases">
        <title>Draft genome of Simplicispira Flexivirga sp. BO-16.</title>
        <authorList>
            <person name="Im W.T."/>
        </authorList>
    </citation>
    <scope>NUCLEOTIDE SEQUENCE [LARGE SCALE GENOMIC DNA]</scope>
    <source>
        <strain evidence="1 2">BO-16</strain>
    </source>
</reference>
<evidence type="ECO:0000313" key="1">
    <source>
        <dbReference type="EMBL" id="RNI25330.1"/>
    </source>
</evidence>